<dbReference type="RefSeq" id="WP_354637712.1">
    <property type="nucleotide sequence ID" value="NZ_CP159872.1"/>
</dbReference>
<dbReference type="EMBL" id="CP159872">
    <property type="protein sequence ID" value="XCM77975.1"/>
    <property type="molecule type" value="Genomic_DNA"/>
</dbReference>
<dbReference type="KEGG" id="kcm:ABWK59_03020"/>
<organism evidence="2">
    <name type="scientific">Kitasatospora camelliae</name>
    <dbReference type="NCBI Taxonomy" id="3156397"/>
    <lineage>
        <taxon>Bacteria</taxon>
        <taxon>Bacillati</taxon>
        <taxon>Actinomycetota</taxon>
        <taxon>Actinomycetes</taxon>
        <taxon>Kitasatosporales</taxon>
        <taxon>Streptomycetaceae</taxon>
        <taxon>Kitasatospora</taxon>
    </lineage>
</organism>
<name>A0AAU8JQ28_9ACTN</name>
<evidence type="ECO:0000256" key="1">
    <source>
        <dbReference type="SAM" id="MobiDB-lite"/>
    </source>
</evidence>
<accession>A0AAU8JQ28</accession>
<protein>
    <submittedName>
        <fullName evidence="2">Uncharacterized protein</fullName>
    </submittedName>
</protein>
<feature type="region of interest" description="Disordered" evidence="1">
    <location>
        <begin position="61"/>
        <end position="82"/>
    </location>
</feature>
<evidence type="ECO:0000313" key="2">
    <source>
        <dbReference type="EMBL" id="XCM77975.1"/>
    </source>
</evidence>
<dbReference type="AlphaFoldDB" id="A0AAU8JQ28"/>
<gene>
    <name evidence="2" type="ORF">ABWK59_03020</name>
</gene>
<sequence length="82" mass="8825">MPREVVRDLGGAEALADAGFHRAEVLRDGAVLAQANPDFRTYGAEAARPVWTALRGALRPGVPRRPGGMEPPSHLWPEDAAR</sequence>
<reference evidence="2" key="1">
    <citation type="submission" date="2024-06" db="EMBL/GenBank/DDBJ databases">
        <title>The genome sequences of Kitasatospora sp. strain HUAS MG31.</title>
        <authorList>
            <person name="Mo P."/>
        </authorList>
    </citation>
    <scope>NUCLEOTIDE SEQUENCE</scope>
    <source>
        <strain evidence="2">HUAS MG31</strain>
    </source>
</reference>
<proteinExistence type="predicted"/>